<protein>
    <submittedName>
        <fullName evidence="1">Uncharacterized protein</fullName>
    </submittedName>
</protein>
<dbReference type="EMBL" id="VYYT01000052">
    <property type="protein sequence ID" value="KAK2773827.1"/>
    <property type="molecule type" value="Genomic_DNA"/>
</dbReference>
<proteinExistence type="predicted"/>
<sequence>MVEVIWKIRIPSDESHATALLGAHWKTVTDNQSSGCNSILIRSDLHNSTRMTFQTSRCPVREVGYIKDEWHITTSFRNGNEFTTAHGYTAGKGNYDVHRTTVTCPMPAPITTTGQKGSRVWPTEPLDPTYTRRMYHESYLDSLICK</sequence>
<dbReference type="Proteomes" id="UP001281614">
    <property type="component" value="Unassembled WGS sequence"/>
</dbReference>
<organism evidence="1 2">
    <name type="scientific">Colletotrichum kahawae</name>
    <name type="common">Coffee berry disease fungus</name>
    <dbReference type="NCBI Taxonomy" id="34407"/>
    <lineage>
        <taxon>Eukaryota</taxon>
        <taxon>Fungi</taxon>
        <taxon>Dikarya</taxon>
        <taxon>Ascomycota</taxon>
        <taxon>Pezizomycotina</taxon>
        <taxon>Sordariomycetes</taxon>
        <taxon>Hypocreomycetidae</taxon>
        <taxon>Glomerellales</taxon>
        <taxon>Glomerellaceae</taxon>
        <taxon>Colletotrichum</taxon>
        <taxon>Colletotrichum gloeosporioides species complex</taxon>
    </lineage>
</organism>
<evidence type="ECO:0000313" key="2">
    <source>
        <dbReference type="Proteomes" id="UP001281614"/>
    </source>
</evidence>
<keyword evidence="2" id="KW-1185">Reference proteome</keyword>
<comment type="caution">
    <text evidence="1">The sequence shown here is derived from an EMBL/GenBank/DDBJ whole genome shotgun (WGS) entry which is preliminary data.</text>
</comment>
<gene>
    <name evidence="1" type="ORF">CKAH01_13410</name>
</gene>
<evidence type="ECO:0000313" key="1">
    <source>
        <dbReference type="EMBL" id="KAK2773827.1"/>
    </source>
</evidence>
<dbReference type="AlphaFoldDB" id="A0AAD9YQT5"/>
<name>A0AAD9YQT5_COLKA</name>
<reference evidence="1" key="1">
    <citation type="submission" date="2023-02" db="EMBL/GenBank/DDBJ databases">
        <title>Colletotrichum kahawae CIFC_Que2 genome sequencing and assembly.</title>
        <authorList>
            <person name="Baroncelli R."/>
        </authorList>
    </citation>
    <scope>NUCLEOTIDE SEQUENCE</scope>
    <source>
        <strain evidence="1">CIFC_Que2</strain>
    </source>
</reference>
<accession>A0AAD9YQT5</accession>